<feature type="domain" description="Ketosynthase family 3 (KS3)" evidence="5">
    <location>
        <begin position="4"/>
        <end position="418"/>
    </location>
</feature>
<dbReference type="CDD" id="cd00834">
    <property type="entry name" value="KAS_I_II"/>
    <property type="match status" value="1"/>
</dbReference>
<dbReference type="PANTHER" id="PTHR11712:SF336">
    <property type="entry name" value="3-OXOACYL-[ACYL-CARRIER-PROTEIN] SYNTHASE, MITOCHONDRIAL"/>
    <property type="match status" value="1"/>
</dbReference>
<accession>Q84CJ7</accession>
<proteinExistence type="inferred from homology"/>
<dbReference type="InterPro" id="IPR000794">
    <property type="entry name" value="Beta-ketoacyl_synthase"/>
</dbReference>
<organism evidence="6">
    <name type="scientific">Streptomyces murayamaensis</name>
    <dbReference type="NCBI Taxonomy" id="224537"/>
    <lineage>
        <taxon>Bacteria</taxon>
        <taxon>Bacillati</taxon>
        <taxon>Actinomycetota</taxon>
        <taxon>Actinomycetes</taxon>
        <taxon>Kitasatosporales</taxon>
        <taxon>Streptomycetaceae</taxon>
        <taxon>Streptomyces</taxon>
    </lineage>
</organism>
<dbReference type="InterPro" id="IPR014031">
    <property type="entry name" value="Ketoacyl_synth_C"/>
</dbReference>
<sequence length="424" mass="45076">MTTPRRVVITGMEVLAPGGIGTKNFWSLLSEGRTATRGITFFDPTPFRSRVAAEIDFDPYEHGLSPQEVRRMDRAGQFAVVASRGAVADSGLELAGLDPYRVGVTVGSAVGATMGLDEEYRVVSDGGRLDLVDHQYAAPHLYNHLVPSSFAAEVAWAVGAEGPSTVVSTGCTSGIDSVGYAVELIREGSADVMIAGSSDAPISPITMACFDAIKATTNRYDEPETASRPFDNSRNGFVLGEGTAFFVLEELESAVKRGAHIYAEIAGYATRSNAYHMTGLRPDGAEMAEAIRVALDEARMNGDEIDYINAHGSGTKQNDRHETAAVKRILGDHAYRTPMSSIKSMVGHSLGAIGSIEIAASALAMEYNVVPPTANLHTPDPECDLDYVPLTARDRKTDAVLSVGSGFGGFQSAVVLARPERKLA</sequence>
<dbReference type="PANTHER" id="PTHR11712">
    <property type="entry name" value="POLYKETIDE SYNTHASE-RELATED"/>
    <property type="match status" value="1"/>
</dbReference>
<evidence type="ECO:0000256" key="4">
    <source>
        <dbReference type="RuleBase" id="RU003694"/>
    </source>
</evidence>
<evidence type="ECO:0000256" key="3">
    <source>
        <dbReference type="ARBA" id="ARBA00023315"/>
    </source>
</evidence>
<dbReference type="InterPro" id="IPR018201">
    <property type="entry name" value="Ketoacyl_synth_AS"/>
</dbReference>
<dbReference type="FunFam" id="3.40.47.10:FF:000018">
    <property type="entry name" value="3-oxoacyl-[acyl-carrier-protein] synthase 2"/>
    <property type="match status" value="1"/>
</dbReference>
<dbReference type="PROSITE" id="PS00606">
    <property type="entry name" value="KS3_1"/>
    <property type="match status" value="1"/>
</dbReference>
<comment type="similarity">
    <text evidence="1 4">Belongs to the thiolase-like superfamily. Beta-ketoacyl-ACP synthases family.</text>
</comment>
<dbReference type="Gene3D" id="3.40.47.10">
    <property type="match status" value="2"/>
</dbReference>
<gene>
    <name evidence="6" type="primary">kinA</name>
</gene>
<evidence type="ECO:0000259" key="5">
    <source>
        <dbReference type="PROSITE" id="PS52004"/>
    </source>
</evidence>
<protein>
    <submittedName>
        <fullName evidence="6">Putative ketoacyl synthase</fullName>
    </submittedName>
</protein>
<keyword evidence="3" id="KW-0012">Acyltransferase</keyword>
<dbReference type="FunFam" id="3.40.47.10:FF:000029">
    <property type="entry name" value="3-oxoacyl-[acyl-carrier-protein] synthase 1"/>
    <property type="match status" value="1"/>
</dbReference>
<evidence type="ECO:0000313" key="6">
    <source>
        <dbReference type="EMBL" id="AAO65346.1"/>
    </source>
</evidence>
<dbReference type="AlphaFoldDB" id="Q84CJ7"/>
<dbReference type="GO" id="GO:0004315">
    <property type="term" value="F:3-oxoacyl-[acyl-carrier-protein] synthase activity"/>
    <property type="evidence" value="ECO:0007669"/>
    <property type="project" value="InterPro"/>
</dbReference>
<dbReference type="Pfam" id="PF02801">
    <property type="entry name" value="Ketoacyl-synt_C"/>
    <property type="match status" value="1"/>
</dbReference>
<dbReference type="GO" id="GO:0030497">
    <property type="term" value="P:fatty acid elongation"/>
    <property type="evidence" value="ECO:0007669"/>
    <property type="project" value="UniProtKB-ARBA"/>
</dbReference>
<dbReference type="InterPro" id="IPR020841">
    <property type="entry name" value="PKS_Beta-ketoAc_synthase_dom"/>
</dbReference>
<dbReference type="NCBIfam" id="NF005589">
    <property type="entry name" value="PRK07314.1"/>
    <property type="match status" value="1"/>
</dbReference>
<reference evidence="6" key="1">
    <citation type="submission" date="2003-01" db="EMBL/GenBank/DDBJ databases">
        <title>Molecular cloning and sequence of the kinamycin angucycline type II polyketide synthase gene cluster from Streptomyces murayamaensis.</title>
        <authorList>
            <person name="Yin X.H."/>
            <person name="Mahadevan B."/>
            <person name="Grochowski L."/>
            <person name="Proteau P.J."/>
        </authorList>
    </citation>
    <scope>NUCLEOTIDE SEQUENCE</scope>
</reference>
<dbReference type="SMART" id="SM00825">
    <property type="entry name" value="PKS_KS"/>
    <property type="match status" value="1"/>
</dbReference>
<dbReference type="EMBL" id="AH012623">
    <property type="protein sequence ID" value="AAO65346.1"/>
    <property type="molecule type" value="Genomic_DNA"/>
</dbReference>
<dbReference type="Pfam" id="PF00109">
    <property type="entry name" value="ketoacyl-synt"/>
    <property type="match status" value="1"/>
</dbReference>
<dbReference type="PROSITE" id="PS52004">
    <property type="entry name" value="KS3_2"/>
    <property type="match status" value="1"/>
</dbReference>
<keyword evidence="2 4" id="KW-0808">Transferase</keyword>
<name>Q84CJ7_9ACTN</name>
<dbReference type="InterPro" id="IPR016039">
    <property type="entry name" value="Thiolase-like"/>
</dbReference>
<dbReference type="SUPFAM" id="SSF53901">
    <property type="entry name" value="Thiolase-like"/>
    <property type="match status" value="2"/>
</dbReference>
<evidence type="ECO:0000256" key="2">
    <source>
        <dbReference type="ARBA" id="ARBA00022679"/>
    </source>
</evidence>
<evidence type="ECO:0000256" key="1">
    <source>
        <dbReference type="ARBA" id="ARBA00008467"/>
    </source>
</evidence>
<dbReference type="InterPro" id="IPR014030">
    <property type="entry name" value="Ketoacyl_synth_N"/>
</dbReference>
<dbReference type="GO" id="GO:0005829">
    <property type="term" value="C:cytosol"/>
    <property type="evidence" value="ECO:0007669"/>
    <property type="project" value="TreeGrafter"/>
</dbReference>